<evidence type="ECO:0000313" key="3">
    <source>
        <dbReference type="Proteomes" id="UP001187531"/>
    </source>
</evidence>
<sequence length="104" mass="11014">MSPNDGPLGTETDNTLYPSPRPIIDGPSFGAGNVSPFGTTPSPRALSDPSSPEQAFTSPLSFRTSGPIAVPPQSNDDVSTQMPRDTRYTTRSGRLVKLVNPLDL</sequence>
<keyword evidence="3" id="KW-1185">Reference proteome</keyword>
<comment type="caution">
    <text evidence="2">The sequence shown here is derived from an EMBL/GenBank/DDBJ whole genome shotgun (WGS) entry which is preliminary data.</text>
</comment>
<organism evidence="2 3">
    <name type="scientific">Artemia franciscana</name>
    <name type="common">Brine shrimp</name>
    <name type="synonym">Artemia sanfranciscana</name>
    <dbReference type="NCBI Taxonomy" id="6661"/>
    <lineage>
        <taxon>Eukaryota</taxon>
        <taxon>Metazoa</taxon>
        <taxon>Ecdysozoa</taxon>
        <taxon>Arthropoda</taxon>
        <taxon>Crustacea</taxon>
        <taxon>Branchiopoda</taxon>
        <taxon>Anostraca</taxon>
        <taxon>Artemiidae</taxon>
        <taxon>Artemia</taxon>
    </lineage>
</organism>
<feature type="compositionally biased region" description="Polar residues" evidence="1">
    <location>
        <begin position="72"/>
        <end position="83"/>
    </location>
</feature>
<gene>
    <name evidence="2" type="ORF">QYM36_013214</name>
</gene>
<reference evidence="2" key="1">
    <citation type="submission" date="2023-07" db="EMBL/GenBank/DDBJ databases">
        <title>Chromosome-level genome assembly of Artemia franciscana.</title>
        <authorList>
            <person name="Jo E."/>
        </authorList>
    </citation>
    <scope>NUCLEOTIDE SEQUENCE</scope>
    <source>
        <tissue evidence="2">Whole body</tissue>
    </source>
</reference>
<dbReference type="Proteomes" id="UP001187531">
    <property type="component" value="Unassembled WGS sequence"/>
</dbReference>
<evidence type="ECO:0000313" key="2">
    <source>
        <dbReference type="EMBL" id="KAK2709482.1"/>
    </source>
</evidence>
<dbReference type="AlphaFoldDB" id="A0AA88KYJ2"/>
<feature type="region of interest" description="Disordered" evidence="1">
    <location>
        <begin position="1"/>
        <end position="93"/>
    </location>
</feature>
<feature type="compositionally biased region" description="Polar residues" evidence="1">
    <location>
        <begin position="36"/>
        <end position="64"/>
    </location>
</feature>
<dbReference type="EMBL" id="JAVRJZ010000017">
    <property type="protein sequence ID" value="KAK2709482.1"/>
    <property type="molecule type" value="Genomic_DNA"/>
</dbReference>
<name>A0AA88KYJ2_ARTSF</name>
<proteinExistence type="predicted"/>
<accession>A0AA88KYJ2</accession>
<protein>
    <submittedName>
        <fullName evidence="2">Uncharacterized protein</fullName>
    </submittedName>
</protein>
<evidence type="ECO:0000256" key="1">
    <source>
        <dbReference type="SAM" id="MobiDB-lite"/>
    </source>
</evidence>